<dbReference type="Proteomes" id="UP001233999">
    <property type="component" value="Unassembled WGS sequence"/>
</dbReference>
<dbReference type="SUPFAM" id="SSF54928">
    <property type="entry name" value="RNA-binding domain, RBD"/>
    <property type="match status" value="1"/>
</dbReference>
<reference evidence="4" key="1">
    <citation type="journal article" date="2023" name="IScience">
        <title>Live-bearing cockroach genome reveals convergent evolutionary mechanisms linked to viviparity in insects and beyond.</title>
        <authorList>
            <person name="Fouks B."/>
            <person name="Harrison M.C."/>
            <person name="Mikhailova A.A."/>
            <person name="Marchal E."/>
            <person name="English S."/>
            <person name="Carruthers M."/>
            <person name="Jennings E.C."/>
            <person name="Chiamaka E.L."/>
            <person name="Frigard R.A."/>
            <person name="Pippel M."/>
            <person name="Attardo G.M."/>
            <person name="Benoit J.B."/>
            <person name="Bornberg-Bauer E."/>
            <person name="Tobe S.S."/>
        </authorList>
    </citation>
    <scope>NUCLEOTIDE SEQUENCE</scope>
    <source>
        <strain evidence="4">Stay&amp;Tobe</strain>
    </source>
</reference>
<evidence type="ECO:0000256" key="2">
    <source>
        <dbReference type="PROSITE-ProRule" id="PRU00176"/>
    </source>
</evidence>
<dbReference type="AlphaFoldDB" id="A0AAD8EIB8"/>
<keyword evidence="1 2" id="KW-0694">RNA-binding</keyword>
<evidence type="ECO:0000256" key="1">
    <source>
        <dbReference type="ARBA" id="ARBA00022884"/>
    </source>
</evidence>
<protein>
    <recommendedName>
        <fullName evidence="3">RRM domain-containing protein</fullName>
    </recommendedName>
</protein>
<dbReference type="Gene3D" id="3.30.70.330">
    <property type="match status" value="1"/>
</dbReference>
<feature type="domain" description="RRM" evidence="3">
    <location>
        <begin position="135"/>
        <end position="179"/>
    </location>
</feature>
<gene>
    <name evidence="4" type="ORF">L9F63_002242</name>
</gene>
<comment type="caution">
    <text evidence="4">The sequence shown here is derived from an EMBL/GenBank/DDBJ whole genome shotgun (WGS) entry which is preliminary data.</text>
</comment>
<dbReference type="PANTHER" id="PTHR47678">
    <property type="entry name" value="TETRATRICOPEPTIDE REPEAT PROTEIN 31"/>
    <property type="match status" value="1"/>
</dbReference>
<dbReference type="InterPro" id="IPR035979">
    <property type="entry name" value="RBD_domain_sf"/>
</dbReference>
<proteinExistence type="predicted"/>
<reference evidence="4" key="2">
    <citation type="submission" date="2023-05" db="EMBL/GenBank/DDBJ databases">
        <authorList>
            <person name="Fouks B."/>
        </authorList>
    </citation>
    <scope>NUCLEOTIDE SEQUENCE</scope>
    <source>
        <strain evidence="4">Stay&amp;Tobe</strain>
        <tissue evidence="4">Testes</tissue>
    </source>
</reference>
<organism evidence="4 5">
    <name type="scientific">Diploptera punctata</name>
    <name type="common">Pacific beetle cockroach</name>
    <dbReference type="NCBI Taxonomy" id="6984"/>
    <lineage>
        <taxon>Eukaryota</taxon>
        <taxon>Metazoa</taxon>
        <taxon>Ecdysozoa</taxon>
        <taxon>Arthropoda</taxon>
        <taxon>Hexapoda</taxon>
        <taxon>Insecta</taxon>
        <taxon>Pterygota</taxon>
        <taxon>Neoptera</taxon>
        <taxon>Polyneoptera</taxon>
        <taxon>Dictyoptera</taxon>
        <taxon>Blattodea</taxon>
        <taxon>Blaberoidea</taxon>
        <taxon>Blaberidae</taxon>
        <taxon>Diplopterinae</taxon>
        <taxon>Diploptera</taxon>
    </lineage>
</organism>
<name>A0AAD8EIB8_DIPPU</name>
<dbReference type="Pfam" id="PF00627">
    <property type="entry name" value="UBA"/>
    <property type="match status" value="1"/>
</dbReference>
<dbReference type="InterPro" id="IPR012677">
    <property type="entry name" value="Nucleotide-bd_a/b_plait_sf"/>
</dbReference>
<dbReference type="PROSITE" id="PS50102">
    <property type="entry name" value="RRM"/>
    <property type="match status" value="1"/>
</dbReference>
<dbReference type="EMBL" id="JASPKZ010003881">
    <property type="protein sequence ID" value="KAJ9591236.1"/>
    <property type="molecule type" value="Genomic_DNA"/>
</dbReference>
<accession>A0AAD8EIB8</accession>
<dbReference type="InterPro" id="IPR000504">
    <property type="entry name" value="RRM_dom"/>
</dbReference>
<evidence type="ECO:0000313" key="5">
    <source>
        <dbReference type="Proteomes" id="UP001233999"/>
    </source>
</evidence>
<dbReference type="InterPro" id="IPR015940">
    <property type="entry name" value="UBA"/>
</dbReference>
<feature type="non-terminal residue" evidence="4">
    <location>
        <position position="194"/>
    </location>
</feature>
<dbReference type="GO" id="GO:0003723">
    <property type="term" value="F:RNA binding"/>
    <property type="evidence" value="ECO:0007669"/>
    <property type="project" value="UniProtKB-UniRule"/>
</dbReference>
<dbReference type="PANTHER" id="PTHR47678:SF4">
    <property type="entry name" value="SHOCK PROTEIN 70 (HSP70)-INTERACTING PROTEIN, PUTATIVE-RELATED"/>
    <property type="match status" value="1"/>
</dbReference>
<sequence>MARICNGSLGAVLQLRYIQAEESFRQVLLLDPNCEDAKEQLLQVQVKRLCQLGYKEQQARKALRLTINGNSSIASVDDAEKILKFGSIGASNFDSDSDIDVIYCSDDENTCFNVIKQDPAVYNPLMDPSNPMKSNSLWVGNVTEAVTEKMLTDMFAKFGKILSVFVYYNNYCAFINYHDTVAPVFRIINAIKLY</sequence>
<evidence type="ECO:0000259" key="3">
    <source>
        <dbReference type="PROSITE" id="PS50102"/>
    </source>
</evidence>
<evidence type="ECO:0000313" key="4">
    <source>
        <dbReference type="EMBL" id="KAJ9591236.1"/>
    </source>
</evidence>
<keyword evidence="5" id="KW-1185">Reference proteome</keyword>
<dbReference type="Pfam" id="PF00076">
    <property type="entry name" value="RRM_1"/>
    <property type="match status" value="1"/>
</dbReference>